<evidence type="ECO:0000313" key="3">
    <source>
        <dbReference type="Proteomes" id="UP000249304"/>
    </source>
</evidence>
<accession>A0A2W2EU84</accession>
<gene>
    <name evidence="2" type="ORF">C1J01_22220</name>
</gene>
<dbReference type="OrthoDB" id="9794228at2"/>
<dbReference type="RefSeq" id="WP_111180904.1">
    <property type="nucleotide sequence ID" value="NZ_POUD01000092.1"/>
</dbReference>
<dbReference type="InterPro" id="IPR035940">
    <property type="entry name" value="CAP_sf"/>
</dbReference>
<dbReference type="Pfam" id="PF00188">
    <property type="entry name" value="CAP"/>
    <property type="match status" value="1"/>
</dbReference>
<dbReference type="AlphaFoldDB" id="A0A2W2EU84"/>
<dbReference type="EMBL" id="POUD01000092">
    <property type="protein sequence ID" value="PZG16018.1"/>
    <property type="molecule type" value="Genomic_DNA"/>
</dbReference>
<sequence>MSGSRPALPDATNGAFLLQALQEANARRAAHRVPPLTMDPLLVEYARARAASRSEHEGLRAGHDGLRAGTAETLFWSEGESMSDAAEAVAFWDTEPGALDRLTAAAGTRMGAARVAGQGSRAYETYVVFVFEPL</sequence>
<feature type="domain" description="SCP" evidence="1">
    <location>
        <begin position="23"/>
        <end position="131"/>
    </location>
</feature>
<evidence type="ECO:0000259" key="1">
    <source>
        <dbReference type="Pfam" id="PF00188"/>
    </source>
</evidence>
<proteinExistence type="predicted"/>
<dbReference type="Gene3D" id="3.40.33.10">
    <property type="entry name" value="CAP"/>
    <property type="match status" value="1"/>
</dbReference>
<dbReference type="InterPro" id="IPR014044">
    <property type="entry name" value="CAP_dom"/>
</dbReference>
<protein>
    <recommendedName>
        <fullName evidence="1">SCP domain-containing protein</fullName>
    </recommendedName>
</protein>
<dbReference type="SUPFAM" id="SSF55797">
    <property type="entry name" value="PR-1-like"/>
    <property type="match status" value="1"/>
</dbReference>
<evidence type="ECO:0000313" key="2">
    <source>
        <dbReference type="EMBL" id="PZG16018.1"/>
    </source>
</evidence>
<reference evidence="2 3" key="1">
    <citation type="submission" date="2018-01" db="EMBL/GenBank/DDBJ databases">
        <title>Draft genome sequence of Nonomuraea sp. KC333.</title>
        <authorList>
            <person name="Sahin N."/>
            <person name="Saygin H."/>
            <person name="Ay H."/>
        </authorList>
    </citation>
    <scope>NUCLEOTIDE SEQUENCE [LARGE SCALE GENOMIC DNA]</scope>
    <source>
        <strain evidence="2 3">KC333</strain>
    </source>
</reference>
<keyword evidence="3" id="KW-1185">Reference proteome</keyword>
<name>A0A2W2EU84_9ACTN</name>
<dbReference type="Proteomes" id="UP000249304">
    <property type="component" value="Unassembled WGS sequence"/>
</dbReference>
<organism evidence="2 3">
    <name type="scientific">Nonomuraea aridisoli</name>
    <dbReference type="NCBI Taxonomy" id="2070368"/>
    <lineage>
        <taxon>Bacteria</taxon>
        <taxon>Bacillati</taxon>
        <taxon>Actinomycetota</taxon>
        <taxon>Actinomycetes</taxon>
        <taxon>Streptosporangiales</taxon>
        <taxon>Streptosporangiaceae</taxon>
        <taxon>Nonomuraea</taxon>
    </lineage>
</organism>
<comment type="caution">
    <text evidence="2">The sequence shown here is derived from an EMBL/GenBank/DDBJ whole genome shotgun (WGS) entry which is preliminary data.</text>
</comment>